<reference evidence="3" key="1">
    <citation type="submission" date="2021-02" db="EMBL/GenBank/DDBJ databases">
        <authorList>
            <person name="Nowell W R."/>
        </authorList>
    </citation>
    <scope>NUCLEOTIDE SEQUENCE</scope>
</reference>
<feature type="non-terminal residue" evidence="3">
    <location>
        <position position="76"/>
    </location>
</feature>
<dbReference type="AlphaFoldDB" id="A0A8S2UIH3"/>
<dbReference type="EMBL" id="CAJOBJ010044922">
    <property type="protein sequence ID" value="CAF4345207.1"/>
    <property type="molecule type" value="Genomic_DNA"/>
</dbReference>
<dbReference type="Proteomes" id="UP000681967">
    <property type="component" value="Unassembled WGS sequence"/>
</dbReference>
<dbReference type="Proteomes" id="UP000681720">
    <property type="component" value="Unassembled WGS sequence"/>
</dbReference>
<sequence length="76" mass="8543">MGDESFTEKVPSPSPSHSHYSPSIYQSQVPQTNEMASINDTYTYGSKRQTTVASKYYARHRHILKTSISTSESSLQ</sequence>
<accession>A0A8S2UIH3</accession>
<evidence type="ECO:0000313" key="3">
    <source>
        <dbReference type="EMBL" id="CAF4345207.1"/>
    </source>
</evidence>
<comment type="caution">
    <text evidence="3">The sequence shown here is derived from an EMBL/GenBank/DDBJ whole genome shotgun (WGS) entry which is preliminary data.</text>
</comment>
<evidence type="ECO:0000313" key="2">
    <source>
        <dbReference type="EMBL" id="CAF4221051.1"/>
    </source>
</evidence>
<protein>
    <submittedName>
        <fullName evidence="3">Uncharacterized protein</fullName>
    </submittedName>
</protein>
<evidence type="ECO:0000313" key="4">
    <source>
        <dbReference type="Proteomes" id="UP000681720"/>
    </source>
</evidence>
<proteinExistence type="predicted"/>
<feature type="region of interest" description="Disordered" evidence="1">
    <location>
        <begin position="1"/>
        <end position="32"/>
    </location>
</feature>
<dbReference type="EMBL" id="CAJOBH010020947">
    <property type="protein sequence ID" value="CAF4221051.1"/>
    <property type="molecule type" value="Genomic_DNA"/>
</dbReference>
<name>A0A8S2UIH3_9BILA</name>
<organism evidence="3 4">
    <name type="scientific">Rotaria magnacalcarata</name>
    <dbReference type="NCBI Taxonomy" id="392030"/>
    <lineage>
        <taxon>Eukaryota</taxon>
        <taxon>Metazoa</taxon>
        <taxon>Spiralia</taxon>
        <taxon>Gnathifera</taxon>
        <taxon>Rotifera</taxon>
        <taxon>Eurotatoria</taxon>
        <taxon>Bdelloidea</taxon>
        <taxon>Philodinida</taxon>
        <taxon>Philodinidae</taxon>
        <taxon>Rotaria</taxon>
    </lineage>
</organism>
<feature type="compositionally biased region" description="Low complexity" evidence="1">
    <location>
        <begin position="15"/>
        <end position="28"/>
    </location>
</feature>
<gene>
    <name evidence="2" type="ORF">BYL167_LOCUS24387</name>
    <name evidence="3" type="ORF">GIL414_LOCUS27728</name>
</gene>
<evidence type="ECO:0000256" key="1">
    <source>
        <dbReference type="SAM" id="MobiDB-lite"/>
    </source>
</evidence>